<evidence type="ECO:0000313" key="1">
    <source>
        <dbReference type="EMBL" id="CAF4489001.1"/>
    </source>
</evidence>
<proteinExistence type="predicted"/>
<evidence type="ECO:0000313" key="2">
    <source>
        <dbReference type="Proteomes" id="UP000676336"/>
    </source>
</evidence>
<reference evidence="1" key="1">
    <citation type="submission" date="2021-02" db="EMBL/GenBank/DDBJ databases">
        <authorList>
            <person name="Nowell W R."/>
        </authorList>
    </citation>
    <scope>NUCLEOTIDE SEQUENCE</scope>
</reference>
<dbReference type="Proteomes" id="UP000676336">
    <property type="component" value="Unassembled WGS sequence"/>
</dbReference>
<comment type="caution">
    <text evidence="1">The sequence shown here is derived from an EMBL/GenBank/DDBJ whole genome shotgun (WGS) entry which is preliminary data.</text>
</comment>
<organism evidence="1 2">
    <name type="scientific">Rotaria magnacalcarata</name>
    <dbReference type="NCBI Taxonomy" id="392030"/>
    <lineage>
        <taxon>Eukaryota</taxon>
        <taxon>Metazoa</taxon>
        <taxon>Spiralia</taxon>
        <taxon>Gnathifera</taxon>
        <taxon>Rotifera</taxon>
        <taxon>Eurotatoria</taxon>
        <taxon>Bdelloidea</taxon>
        <taxon>Philodinida</taxon>
        <taxon>Philodinidae</taxon>
        <taxon>Rotaria</taxon>
    </lineage>
</organism>
<protein>
    <submittedName>
        <fullName evidence="1">Uncharacterized protein</fullName>
    </submittedName>
</protein>
<gene>
    <name evidence="1" type="ORF">SMN809_LOCUS34380</name>
</gene>
<dbReference type="AlphaFoldDB" id="A0A8S2XD06"/>
<feature type="non-terminal residue" evidence="1">
    <location>
        <position position="1"/>
    </location>
</feature>
<dbReference type="EMBL" id="CAJOBI010078761">
    <property type="protein sequence ID" value="CAF4489001.1"/>
    <property type="molecule type" value="Genomic_DNA"/>
</dbReference>
<sequence>SYTASFIDLRGNYLTADLDQHNFQTLITDALQRAGISSTVSSILIEPRFGFDVSLVTRVYYMVVPNQVITQDQIQVQLKYIFSSMQTIKYDLYPSGQLSVARSDAQQYIANVSLPLTTLIRQDIENYLTSFNRQYGIAKIVYAESFNAGQTRFYLVFLNGSQILTRCDFSLYYPGVINTVNGTGGIYSIYLERNVLVAQPMALVDGLAQIWINQNLGIPPGTLSIQLQSQTSHCVPYLVHWLYLIEPRPSNDLIQSALQNAWRQSNNNFLINVSPEFYFDSSYFTINNQTLTRLAYTINLNGSDLSPLIVTEPLLSSILLSNIYTDIPYKKFSIYIDGTKLNLTSSTTLSMVNQALRTSWSLANGNIFPANDVLIPSIISTLLT</sequence>
<accession>A0A8S2XD06</accession>
<name>A0A8S2XD06_9BILA</name>